<accession>A0A4P6MXL4</accession>
<gene>
    <name evidence="10" type="ORF">EXU32_03605</name>
</gene>
<dbReference type="Pfam" id="PF06271">
    <property type="entry name" value="RDD"/>
    <property type="match status" value="1"/>
</dbReference>
<evidence type="ECO:0000256" key="6">
    <source>
        <dbReference type="SAM" id="MobiDB-lite"/>
    </source>
</evidence>
<sequence length="288" mass="30839">MSTPERAGWYDDPEDESLLRYFDGIIWSDRTVPRRAPSAAPAATTDPSGAHGADAAGPASTGSGTDVFGRPTGHVAGPATQAPYGTATHGTPYALASEPTTADGQVLASYGARVGAYLIDWIILAVLYAVFAGWGWWLWMKDYLSLAWDAAMANQPERVESLTPEQLVGMLDWKFFFIALGITLLVQAVYHVGFLSTRSATPGKMALGLSVRSTDRLGRLGVGTAFMRTLLPLAIGVFSVIPLVSYLTSFVAIADLVWPIKDQRRQALHDKIAGTQVVRGKQPPATSS</sequence>
<dbReference type="Proteomes" id="UP000290408">
    <property type="component" value="Chromosome"/>
</dbReference>
<feature type="domain" description="DUF2510" evidence="9">
    <location>
        <begin position="7"/>
        <end position="39"/>
    </location>
</feature>
<evidence type="ECO:0000313" key="10">
    <source>
        <dbReference type="EMBL" id="QBF47862.1"/>
    </source>
</evidence>
<dbReference type="OrthoDB" id="5244233at2"/>
<evidence type="ECO:0000256" key="5">
    <source>
        <dbReference type="ARBA" id="ARBA00023136"/>
    </source>
</evidence>
<evidence type="ECO:0000256" key="1">
    <source>
        <dbReference type="ARBA" id="ARBA00004651"/>
    </source>
</evidence>
<dbReference type="PANTHER" id="PTHR36115:SF6">
    <property type="entry name" value="PROLINE-RICH ANTIGEN HOMOLOG"/>
    <property type="match status" value="1"/>
</dbReference>
<dbReference type="RefSeq" id="WP_130631033.1">
    <property type="nucleotide sequence ID" value="NZ_CP036164.1"/>
</dbReference>
<evidence type="ECO:0000313" key="11">
    <source>
        <dbReference type="Proteomes" id="UP000290408"/>
    </source>
</evidence>
<feature type="transmembrane region" description="Helical" evidence="7">
    <location>
        <begin position="117"/>
        <end position="139"/>
    </location>
</feature>
<dbReference type="InterPro" id="IPR018929">
    <property type="entry name" value="DUF2510"/>
</dbReference>
<proteinExistence type="predicted"/>
<keyword evidence="5 7" id="KW-0472">Membrane</keyword>
<evidence type="ECO:0000259" key="9">
    <source>
        <dbReference type="Pfam" id="PF10708"/>
    </source>
</evidence>
<feature type="transmembrane region" description="Helical" evidence="7">
    <location>
        <begin position="175"/>
        <end position="196"/>
    </location>
</feature>
<keyword evidence="4 7" id="KW-1133">Transmembrane helix</keyword>
<feature type="region of interest" description="Disordered" evidence="6">
    <location>
        <begin position="37"/>
        <end position="82"/>
    </location>
</feature>
<organism evidence="10 11">
    <name type="scientific">Janibacter limosus</name>
    <dbReference type="NCBI Taxonomy" id="53458"/>
    <lineage>
        <taxon>Bacteria</taxon>
        <taxon>Bacillati</taxon>
        <taxon>Actinomycetota</taxon>
        <taxon>Actinomycetes</taxon>
        <taxon>Micrococcales</taxon>
        <taxon>Intrasporangiaceae</taxon>
        <taxon>Janibacter</taxon>
    </lineage>
</organism>
<evidence type="ECO:0000256" key="4">
    <source>
        <dbReference type="ARBA" id="ARBA00022989"/>
    </source>
</evidence>
<feature type="domain" description="RDD" evidence="8">
    <location>
        <begin position="108"/>
        <end position="274"/>
    </location>
</feature>
<keyword evidence="11" id="KW-1185">Reference proteome</keyword>
<name>A0A4P6MXL4_9MICO</name>
<dbReference type="KEGG" id="jli:EXU32_03605"/>
<comment type="subcellular location">
    <subcellularLocation>
        <location evidence="1">Cell membrane</location>
        <topology evidence="1">Multi-pass membrane protein</topology>
    </subcellularLocation>
</comment>
<evidence type="ECO:0000256" key="2">
    <source>
        <dbReference type="ARBA" id="ARBA00022475"/>
    </source>
</evidence>
<evidence type="ECO:0000259" key="8">
    <source>
        <dbReference type="Pfam" id="PF06271"/>
    </source>
</evidence>
<keyword evidence="3 7" id="KW-0812">Transmembrane</keyword>
<dbReference type="GO" id="GO:0005886">
    <property type="term" value="C:plasma membrane"/>
    <property type="evidence" value="ECO:0007669"/>
    <property type="project" value="UniProtKB-SubCell"/>
</dbReference>
<dbReference type="InterPro" id="IPR010432">
    <property type="entry name" value="RDD"/>
</dbReference>
<dbReference type="PANTHER" id="PTHR36115">
    <property type="entry name" value="PROLINE-RICH ANTIGEN HOMOLOG-RELATED"/>
    <property type="match status" value="1"/>
</dbReference>
<dbReference type="EMBL" id="CP036164">
    <property type="protein sequence ID" value="QBF47862.1"/>
    <property type="molecule type" value="Genomic_DNA"/>
</dbReference>
<dbReference type="Pfam" id="PF10708">
    <property type="entry name" value="DUF2510"/>
    <property type="match status" value="1"/>
</dbReference>
<evidence type="ECO:0000256" key="3">
    <source>
        <dbReference type="ARBA" id="ARBA00022692"/>
    </source>
</evidence>
<dbReference type="AlphaFoldDB" id="A0A4P6MXL4"/>
<keyword evidence="2" id="KW-1003">Cell membrane</keyword>
<dbReference type="InterPro" id="IPR051791">
    <property type="entry name" value="Pra-immunoreactive"/>
</dbReference>
<protein>
    <submittedName>
        <fullName evidence="10">RDD family protein</fullName>
    </submittedName>
</protein>
<reference evidence="10 11" key="1">
    <citation type="submission" date="2019-02" db="EMBL/GenBank/DDBJ databases">
        <title>Genomic data mining of an Antarctic deep-sea actinobacterium, Janibacterlimosus P3-3-X1.</title>
        <authorList>
            <person name="Liao L."/>
            <person name="Chen B."/>
        </authorList>
    </citation>
    <scope>NUCLEOTIDE SEQUENCE [LARGE SCALE GENOMIC DNA]</scope>
    <source>
        <strain evidence="10 11">P3-3-X1</strain>
    </source>
</reference>
<evidence type="ECO:0000256" key="7">
    <source>
        <dbReference type="SAM" id="Phobius"/>
    </source>
</evidence>